<dbReference type="Proteomes" id="UP000799537">
    <property type="component" value="Unassembled WGS sequence"/>
</dbReference>
<gene>
    <name evidence="2" type="ORF">M409DRAFT_54383</name>
</gene>
<protein>
    <recommendedName>
        <fullName evidence="1">Heterokaryon incompatibility domain-containing protein</fullName>
    </recommendedName>
</protein>
<name>A0A6A6CJ75_ZASCE</name>
<dbReference type="GeneID" id="54565965"/>
<accession>A0A6A6CJ75</accession>
<dbReference type="Pfam" id="PF06985">
    <property type="entry name" value="HET"/>
    <property type="match status" value="1"/>
</dbReference>
<dbReference type="PANTHER" id="PTHR24148:SF64">
    <property type="entry name" value="HETEROKARYON INCOMPATIBILITY DOMAIN-CONTAINING PROTEIN"/>
    <property type="match status" value="1"/>
</dbReference>
<dbReference type="AlphaFoldDB" id="A0A6A6CJ75"/>
<evidence type="ECO:0000313" key="2">
    <source>
        <dbReference type="EMBL" id="KAF2167195.1"/>
    </source>
</evidence>
<evidence type="ECO:0000259" key="1">
    <source>
        <dbReference type="Pfam" id="PF06985"/>
    </source>
</evidence>
<reference evidence="2" key="1">
    <citation type="journal article" date="2020" name="Stud. Mycol.">
        <title>101 Dothideomycetes genomes: a test case for predicting lifestyles and emergence of pathogens.</title>
        <authorList>
            <person name="Haridas S."/>
            <person name="Albert R."/>
            <person name="Binder M."/>
            <person name="Bloem J."/>
            <person name="Labutti K."/>
            <person name="Salamov A."/>
            <person name="Andreopoulos B."/>
            <person name="Baker S."/>
            <person name="Barry K."/>
            <person name="Bills G."/>
            <person name="Bluhm B."/>
            <person name="Cannon C."/>
            <person name="Castanera R."/>
            <person name="Culley D."/>
            <person name="Daum C."/>
            <person name="Ezra D."/>
            <person name="Gonzalez J."/>
            <person name="Henrissat B."/>
            <person name="Kuo A."/>
            <person name="Liang C."/>
            <person name="Lipzen A."/>
            <person name="Lutzoni F."/>
            <person name="Magnuson J."/>
            <person name="Mondo S."/>
            <person name="Nolan M."/>
            <person name="Ohm R."/>
            <person name="Pangilinan J."/>
            <person name="Park H.-J."/>
            <person name="Ramirez L."/>
            <person name="Alfaro M."/>
            <person name="Sun H."/>
            <person name="Tritt A."/>
            <person name="Yoshinaga Y."/>
            <person name="Zwiers L.-H."/>
            <person name="Turgeon B."/>
            <person name="Goodwin S."/>
            <person name="Spatafora J."/>
            <person name="Crous P."/>
            <person name="Grigoriev I."/>
        </authorList>
    </citation>
    <scope>NUCLEOTIDE SEQUENCE</scope>
    <source>
        <strain evidence="2">ATCC 36951</strain>
    </source>
</reference>
<dbReference type="InterPro" id="IPR010730">
    <property type="entry name" value="HET"/>
</dbReference>
<evidence type="ECO:0000313" key="3">
    <source>
        <dbReference type="Proteomes" id="UP000799537"/>
    </source>
</evidence>
<dbReference type="PANTHER" id="PTHR24148">
    <property type="entry name" value="ANKYRIN REPEAT DOMAIN-CONTAINING PROTEIN 39 HOMOLOG-RELATED"/>
    <property type="match status" value="1"/>
</dbReference>
<dbReference type="RefSeq" id="XP_033668084.1">
    <property type="nucleotide sequence ID" value="XM_033812693.1"/>
</dbReference>
<dbReference type="EMBL" id="ML993594">
    <property type="protein sequence ID" value="KAF2167195.1"/>
    <property type="molecule type" value="Genomic_DNA"/>
</dbReference>
<dbReference type="InterPro" id="IPR052895">
    <property type="entry name" value="HetReg/Transcr_Mod"/>
</dbReference>
<organism evidence="2 3">
    <name type="scientific">Zasmidium cellare ATCC 36951</name>
    <dbReference type="NCBI Taxonomy" id="1080233"/>
    <lineage>
        <taxon>Eukaryota</taxon>
        <taxon>Fungi</taxon>
        <taxon>Dikarya</taxon>
        <taxon>Ascomycota</taxon>
        <taxon>Pezizomycotina</taxon>
        <taxon>Dothideomycetes</taxon>
        <taxon>Dothideomycetidae</taxon>
        <taxon>Mycosphaerellales</taxon>
        <taxon>Mycosphaerellaceae</taxon>
        <taxon>Zasmidium</taxon>
    </lineage>
</organism>
<dbReference type="OrthoDB" id="3553147at2759"/>
<keyword evidence="3" id="KW-1185">Reference proteome</keyword>
<proteinExistence type="predicted"/>
<sequence length="214" mass="24068">MLFQYAHLAQDSIRLVQIHPSSNPADIRLTLSHLSKYFNSPAKYTAIWYPQTASSAERKTVTLNGRTRSVPLEVCDVLSAIREHHDRNDKYWIDAVCINQQDEIEKRAHIQQMKKIFSSANKIVLWLGAIDEAVEKAFPAVEACAVPTTEHINAARSIANWSAFVEVLRRPELQQEAAVMMSGRFTCRLEAFKDLVKRTSTSTPVSGRQSAGSL</sequence>
<feature type="domain" description="Heterokaryon incompatibility" evidence="1">
    <location>
        <begin position="53"/>
        <end position="151"/>
    </location>
</feature>